<dbReference type="GO" id="GO:0005743">
    <property type="term" value="C:mitochondrial inner membrane"/>
    <property type="evidence" value="ECO:0007669"/>
    <property type="project" value="UniProtKB-SubCell"/>
</dbReference>
<dbReference type="AlphaFoldDB" id="A0A8D2CRT5"/>
<evidence type="ECO:0000256" key="10">
    <source>
        <dbReference type="ARBA" id="ARBA00023136"/>
    </source>
</evidence>
<keyword evidence="10" id="KW-0472">Membrane</keyword>
<keyword evidence="8" id="KW-0560">Oxidoreductase</keyword>
<sequence>PLGSHYLKASLILLPFYIPIASCKWVVTAKMLWNLLGLPQISQRTISNALHRHFENKILEKQQLFQENNGIPVHLKGGMGEGELILSLYAIYQLTMVLFPKEQD</sequence>
<protein>
    <recommendedName>
        <fullName evidence="11">Cytochrome c oxidase subunit 7A2, mitochondrial</fullName>
    </recommendedName>
    <alternativeName>
        <fullName evidence="12">Cytochrome c oxidase subunit VIIa-liver/heart</fullName>
    </alternativeName>
</protein>
<dbReference type="GO" id="GO:0016491">
    <property type="term" value="F:oxidoreductase activity"/>
    <property type="evidence" value="ECO:0007669"/>
    <property type="project" value="UniProtKB-KW"/>
</dbReference>
<accession>A0A8D2CRT5</accession>
<proteinExistence type="inferred from homology"/>
<evidence type="ECO:0000256" key="3">
    <source>
        <dbReference type="ARBA" id="ARBA00009331"/>
    </source>
</evidence>
<dbReference type="OrthoDB" id="5966508at2759"/>
<dbReference type="GO" id="GO:0002082">
    <property type="term" value="P:regulation of oxidative phosphorylation"/>
    <property type="evidence" value="ECO:0007669"/>
    <property type="project" value="TreeGrafter"/>
</dbReference>
<dbReference type="GO" id="GO:0097250">
    <property type="term" value="P:mitochondrial respirasome assembly"/>
    <property type="evidence" value="ECO:0007669"/>
    <property type="project" value="TreeGrafter"/>
</dbReference>
<evidence type="ECO:0000256" key="5">
    <source>
        <dbReference type="ARBA" id="ARBA00022792"/>
    </source>
</evidence>
<keyword evidence="4" id="KW-0812">Transmembrane</keyword>
<evidence type="ECO:0000256" key="12">
    <source>
        <dbReference type="ARBA" id="ARBA00042325"/>
    </source>
</evidence>
<keyword evidence="5" id="KW-0999">Mitochondrion inner membrane</keyword>
<dbReference type="Gene3D" id="4.10.91.10">
    <property type="entry name" value="Cytochrome c oxidase, subunit VIIa"/>
    <property type="match status" value="1"/>
</dbReference>
<dbReference type="Proteomes" id="UP000694564">
    <property type="component" value="Chromosome 3"/>
</dbReference>
<dbReference type="GeneTree" id="ENSGT00940000154550"/>
<keyword evidence="6" id="KW-1133">Transmembrane helix</keyword>
<keyword evidence="14" id="KW-1185">Reference proteome</keyword>
<dbReference type="Ensembl" id="ENSSVLT00005015427.1">
    <property type="protein sequence ID" value="ENSSVLP00005013942.1"/>
    <property type="gene ID" value="ENSSVLG00005011090.1"/>
</dbReference>
<reference evidence="13" key="1">
    <citation type="submission" date="2025-08" db="UniProtKB">
        <authorList>
            <consortium name="Ensembl"/>
        </authorList>
    </citation>
    <scope>IDENTIFICATION</scope>
</reference>
<evidence type="ECO:0000256" key="6">
    <source>
        <dbReference type="ARBA" id="ARBA00022989"/>
    </source>
</evidence>
<evidence type="ECO:0000256" key="11">
    <source>
        <dbReference type="ARBA" id="ARBA00040282"/>
    </source>
</evidence>
<keyword evidence="9" id="KW-0496">Mitochondrion</keyword>
<comment type="similarity">
    <text evidence="3">Belongs to the cytochrome c oxidase VIIa family.</text>
</comment>
<evidence type="ECO:0000256" key="9">
    <source>
        <dbReference type="ARBA" id="ARBA00023128"/>
    </source>
</evidence>
<evidence type="ECO:0000256" key="1">
    <source>
        <dbReference type="ARBA" id="ARBA00004434"/>
    </source>
</evidence>
<dbReference type="InterPro" id="IPR039297">
    <property type="entry name" value="COX7a"/>
</dbReference>
<dbReference type="GO" id="GO:0006123">
    <property type="term" value="P:mitochondrial electron transport, cytochrome c to oxygen"/>
    <property type="evidence" value="ECO:0007669"/>
    <property type="project" value="InterPro"/>
</dbReference>
<dbReference type="PANTHER" id="PTHR10510">
    <property type="entry name" value="CYTOCHROME C OXIDASE POLYPEPTIDE 7A"/>
    <property type="match status" value="1"/>
</dbReference>
<evidence type="ECO:0000256" key="2">
    <source>
        <dbReference type="ARBA" id="ARBA00004673"/>
    </source>
</evidence>
<comment type="pathway">
    <text evidence="2">Energy metabolism; oxidative phosphorylation.</text>
</comment>
<dbReference type="InterPro" id="IPR036539">
    <property type="entry name" value="Cyt_c_oxidase_su7a_sf"/>
</dbReference>
<evidence type="ECO:0000256" key="8">
    <source>
        <dbReference type="ARBA" id="ARBA00023002"/>
    </source>
</evidence>
<name>A0A8D2CRT5_SCIVU</name>
<organism evidence="13 14">
    <name type="scientific">Sciurus vulgaris</name>
    <name type="common">Eurasian red squirrel</name>
    <dbReference type="NCBI Taxonomy" id="55149"/>
    <lineage>
        <taxon>Eukaryota</taxon>
        <taxon>Metazoa</taxon>
        <taxon>Chordata</taxon>
        <taxon>Craniata</taxon>
        <taxon>Vertebrata</taxon>
        <taxon>Euteleostomi</taxon>
        <taxon>Mammalia</taxon>
        <taxon>Eutheria</taxon>
        <taxon>Euarchontoglires</taxon>
        <taxon>Glires</taxon>
        <taxon>Rodentia</taxon>
        <taxon>Sciuromorpha</taxon>
        <taxon>Sciuridae</taxon>
        <taxon>Sciurinae</taxon>
        <taxon>Sciurini</taxon>
        <taxon>Sciurus</taxon>
    </lineage>
</organism>
<dbReference type="InterPro" id="IPR003177">
    <property type="entry name" value="Cytc_oxidase_su7a_met"/>
</dbReference>
<evidence type="ECO:0000256" key="4">
    <source>
        <dbReference type="ARBA" id="ARBA00022692"/>
    </source>
</evidence>
<comment type="subcellular location">
    <subcellularLocation>
        <location evidence="1">Mitochondrion inner membrane</location>
        <topology evidence="1">Single-pass membrane protein</topology>
    </subcellularLocation>
</comment>
<evidence type="ECO:0000313" key="13">
    <source>
        <dbReference type="Ensembl" id="ENSSVLP00005013942.1"/>
    </source>
</evidence>
<reference evidence="13" key="2">
    <citation type="submission" date="2025-09" db="UniProtKB">
        <authorList>
            <consortium name="Ensembl"/>
        </authorList>
    </citation>
    <scope>IDENTIFICATION</scope>
</reference>
<keyword evidence="7" id="KW-0007">Acetylation</keyword>
<evidence type="ECO:0000256" key="7">
    <source>
        <dbReference type="ARBA" id="ARBA00022990"/>
    </source>
</evidence>
<dbReference type="Pfam" id="PF02238">
    <property type="entry name" value="COX7a"/>
    <property type="match status" value="1"/>
</dbReference>
<dbReference type="SUPFAM" id="SSF81419">
    <property type="entry name" value="Mitochondrial cytochrome c oxidase subunit VIIa"/>
    <property type="match status" value="1"/>
</dbReference>
<dbReference type="GO" id="GO:0045277">
    <property type="term" value="C:respiratory chain complex IV"/>
    <property type="evidence" value="ECO:0007669"/>
    <property type="project" value="InterPro"/>
</dbReference>
<evidence type="ECO:0000313" key="14">
    <source>
        <dbReference type="Proteomes" id="UP000694564"/>
    </source>
</evidence>
<dbReference type="PANTHER" id="PTHR10510:SF15">
    <property type="entry name" value="CYTOCHROME C OXIDASE SUBUNIT 7A2, MITOCHONDRIAL"/>
    <property type="match status" value="1"/>
</dbReference>